<dbReference type="SUPFAM" id="SSF50729">
    <property type="entry name" value="PH domain-like"/>
    <property type="match status" value="1"/>
</dbReference>
<dbReference type="InterPro" id="IPR001331">
    <property type="entry name" value="GDS_CDC24_CS"/>
</dbReference>
<evidence type="ECO:0000313" key="3">
    <source>
        <dbReference type="EMBL" id="OWK00514.1"/>
    </source>
</evidence>
<dbReference type="Proteomes" id="UP000242450">
    <property type="component" value="Chromosome 31"/>
</dbReference>
<evidence type="ECO:0000259" key="2">
    <source>
        <dbReference type="PROSITE" id="PS50010"/>
    </source>
</evidence>
<dbReference type="OrthoDB" id="8059989at2759"/>
<dbReference type="PANTHER" id="PTHR46001">
    <property type="entry name" value="TIAM (MAMMALIAN TUMOR INVASION AND METASTASIS FACTOR) HOMOLOG"/>
    <property type="match status" value="1"/>
</dbReference>
<reference evidence="3 4" key="1">
    <citation type="journal article" date="2018" name="Mol. Genet. Genomics">
        <title>The red deer Cervus elaphus genome CerEla1.0: sequencing, annotating, genes, and chromosomes.</title>
        <authorList>
            <person name="Bana N.A."/>
            <person name="Nyiri A."/>
            <person name="Nagy J."/>
            <person name="Frank K."/>
            <person name="Nagy T."/>
            <person name="Steger V."/>
            <person name="Schiller M."/>
            <person name="Lakatos P."/>
            <person name="Sugar L."/>
            <person name="Horn P."/>
            <person name="Barta E."/>
            <person name="Orosz L."/>
        </authorList>
    </citation>
    <scope>NUCLEOTIDE SEQUENCE [LARGE SCALE GENOMIC DNA]</scope>
    <source>
        <strain evidence="3">Hungarian</strain>
    </source>
</reference>
<dbReference type="InterPro" id="IPR043537">
    <property type="entry name" value="Tiam1/Tiam2/Sif"/>
</dbReference>
<organism evidence="3 4">
    <name type="scientific">Cervus elaphus hippelaphus</name>
    <name type="common">European red deer</name>
    <dbReference type="NCBI Taxonomy" id="46360"/>
    <lineage>
        <taxon>Eukaryota</taxon>
        <taxon>Metazoa</taxon>
        <taxon>Chordata</taxon>
        <taxon>Craniata</taxon>
        <taxon>Vertebrata</taxon>
        <taxon>Euteleostomi</taxon>
        <taxon>Mammalia</taxon>
        <taxon>Eutheria</taxon>
        <taxon>Laurasiatheria</taxon>
        <taxon>Artiodactyla</taxon>
        <taxon>Ruminantia</taxon>
        <taxon>Pecora</taxon>
        <taxon>Cervidae</taxon>
        <taxon>Cervinae</taxon>
        <taxon>Cervus</taxon>
    </lineage>
</organism>
<dbReference type="SUPFAM" id="SSF48065">
    <property type="entry name" value="DBL homology domain (DH-domain)"/>
    <property type="match status" value="1"/>
</dbReference>
<comment type="caution">
    <text evidence="3">The sequence shown here is derived from an EMBL/GenBank/DDBJ whole genome shotgun (WGS) entry which is preliminary data.</text>
</comment>
<proteinExistence type="predicted"/>
<dbReference type="PANTHER" id="PTHR46001:SF1">
    <property type="entry name" value="RHO GUANINE NUCLEOTIDE EXCHANGE FACTOR TIAM1"/>
    <property type="match status" value="1"/>
</dbReference>
<evidence type="ECO:0000313" key="4">
    <source>
        <dbReference type="Proteomes" id="UP000242450"/>
    </source>
</evidence>
<feature type="domain" description="DH" evidence="2">
    <location>
        <begin position="29"/>
        <end position="209"/>
    </location>
</feature>
<dbReference type="GO" id="GO:0005829">
    <property type="term" value="C:cytosol"/>
    <property type="evidence" value="ECO:0007669"/>
    <property type="project" value="TreeGrafter"/>
</dbReference>
<dbReference type="GO" id="GO:0007264">
    <property type="term" value="P:small GTPase-mediated signal transduction"/>
    <property type="evidence" value="ECO:0007669"/>
    <property type="project" value="InterPro"/>
</dbReference>
<dbReference type="GO" id="GO:0005886">
    <property type="term" value="C:plasma membrane"/>
    <property type="evidence" value="ECO:0007669"/>
    <property type="project" value="TreeGrafter"/>
</dbReference>
<dbReference type="AlphaFoldDB" id="A0A212C3R5"/>
<dbReference type="EMBL" id="MKHE01000031">
    <property type="protein sequence ID" value="OWK00514.1"/>
    <property type="molecule type" value="Genomic_DNA"/>
</dbReference>
<gene>
    <name evidence="3" type="ORF">Celaphus_00019436</name>
</gene>
<dbReference type="InterPro" id="IPR011993">
    <property type="entry name" value="PH-like_dom_sf"/>
</dbReference>
<dbReference type="FunFam" id="2.30.29.30:FF:000121">
    <property type="entry name" value="T cell lymphoma invasion and metastasis 1"/>
    <property type="match status" value="1"/>
</dbReference>
<dbReference type="PROSITE" id="PS50010">
    <property type="entry name" value="DH_2"/>
    <property type="match status" value="1"/>
</dbReference>
<dbReference type="CDD" id="cd00160">
    <property type="entry name" value="RhoGEF"/>
    <property type="match status" value="1"/>
</dbReference>
<evidence type="ECO:0000256" key="1">
    <source>
        <dbReference type="SAM" id="MobiDB-lite"/>
    </source>
</evidence>
<accession>A0A212C3R5</accession>
<protein>
    <recommendedName>
        <fullName evidence="2">DH domain-containing protein</fullName>
    </recommendedName>
</protein>
<dbReference type="InterPro" id="IPR055230">
    <property type="entry name" value="PH_Tiam1/2"/>
</dbReference>
<dbReference type="InterPro" id="IPR000219">
    <property type="entry name" value="DH_dom"/>
</dbReference>
<keyword evidence="4" id="KW-1185">Reference proteome</keyword>
<dbReference type="Pfam" id="PF23014">
    <property type="entry name" value="PH_Tiam1"/>
    <property type="match status" value="1"/>
</dbReference>
<name>A0A212C3R5_CEREH</name>
<dbReference type="PROSITE" id="PS00741">
    <property type="entry name" value="DH_1"/>
    <property type="match status" value="1"/>
</dbReference>
<sequence length="598" mass="67183">MNPSDPSPSAQDSTGPQLATMRQLTDADKLRKVICELLETERTYVKLDVLFGNLTEMVEFQVEFLKTLEDGVRLVPDLEKLEKVDQFKKVLFSLGGSFLYYADRFKLYSAFCASHTKVPKVLVKGKAQEAWAAAKTDAAFKAFLDAQNPKQQHSSTLESYLIKPIQRILKYPLLLKELFALTDAESEEHYHLDVAIKTMNKVASHINEMQKIHEEFGAVFDQLIAEQTGEKKEVADLSMGDLLLHTTVIWPNPPASLGKWKKEPELAAFVFKTAVVLVYKDGAKQKKKLVGSHRLSIYEDWDPFRFRHMIPTEALQVRALASADAEANAVCEIVHVKSESEGRPERVFHLCCSSPESRKDFLKAVHSILRDKHRRQLLKTESLPSSQQYVPFGGKRLCALKGARPAMSRAGNIPIKEASFAFAKTPSVLVNFLLVLNCVEEAVSAPSKSLGRRRRRLARNRFTIDSDAISASSPEKDPQQPPGGGDTDRWVEEQFDLAQYEEQDDIKETDILSDDDEFCESAKGAAADRDLQERLQAASITQRERGRKPLDSHASRMTQLKKQAALSGINGGPESTSEEVIWVRREDFAPSHKLNTEI</sequence>
<dbReference type="Pfam" id="PF00621">
    <property type="entry name" value="RhoGEF"/>
    <property type="match status" value="1"/>
</dbReference>
<feature type="region of interest" description="Disordered" evidence="1">
    <location>
        <begin position="464"/>
        <end position="489"/>
    </location>
</feature>
<dbReference type="SMART" id="SM00325">
    <property type="entry name" value="RhoGEF"/>
    <property type="match status" value="1"/>
</dbReference>
<dbReference type="Gene3D" id="2.30.29.30">
    <property type="entry name" value="Pleckstrin-homology domain (PH domain)/Phosphotyrosine-binding domain (PTB)"/>
    <property type="match status" value="1"/>
</dbReference>
<dbReference type="InterPro" id="IPR035899">
    <property type="entry name" value="DBL_dom_sf"/>
</dbReference>
<dbReference type="Gene3D" id="1.20.900.10">
    <property type="entry name" value="Dbl homology (DH) domain"/>
    <property type="match status" value="1"/>
</dbReference>
<dbReference type="CDD" id="cd01255">
    <property type="entry name" value="PH2_Tiam1_2"/>
    <property type="match status" value="1"/>
</dbReference>
<dbReference type="GO" id="GO:0005085">
    <property type="term" value="F:guanyl-nucleotide exchange factor activity"/>
    <property type="evidence" value="ECO:0007669"/>
    <property type="project" value="InterPro"/>
</dbReference>